<keyword evidence="4" id="KW-1185">Reference proteome</keyword>
<protein>
    <submittedName>
        <fullName evidence="3">5460_t:CDS:1</fullName>
    </submittedName>
</protein>
<comment type="caution">
    <text evidence="3">The sequence shown here is derived from an EMBL/GenBank/DDBJ whole genome shotgun (WGS) entry which is preliminary data.</text>
</comment>
<proteinExistence type="predicted"/>
<evidence type="ECO:0000256" key="1">
    <source>
        <dbReference type="PROSITE-ProRule" id="PRU00325"/>
    </source>
</evidence>
<keyword evidence="1" id="KW-0863">Zinc-finger</keyword>
<feature type="domain" description="SWIM-type" evidence="2">
    <location>
        <begin position="267"/>
        <end position="309"/>
    </location>
</feature>
<dbReference type="Proteomes" id="UP001153678">
    <property type="component" value="Unassembled WGS sequence"/>
</dbReference>
<evidence type="ECO:0000313" key="4">
    <source>
        <dbReference type="Proteomes" id="UP001153678"/>
    </source>
</evidence>
<dbReference type="InterPro" id="IPR007527">
    <property type="entry name" value="Znf_SWIM"/>
</dbReference>
<dbReference type="GO" id="GO:0008270">
    <property type="term" value="F:zinc ion binding"/>
    <property type="evidence" value="ECO:0007669"/>
    <property type="project" value="UniProtKB-KW"/>
</dbReference>
<accession>A0A9W4SHQ6</accession>
<name>A0A9W4SHQ6_9GLOM</name>
<keyword evidence="1" id="KW-0479">Metal-binding</keyword>
<dbReference type="OrthoDB" id="2399838at2759"/>
<sequence length="317" mass="37275">MSIPPDINTIFDINEVEEYINWIKSLEKAVLSYVRLECETNWVVLEKDINGQSGGYVIVLNNTKASLGGIQTKATNRTKGNKEHRVLKGLDCLSIHKILQFRAIKLQDRVKEECSNSEKHSQDIQTLRDGLVTRDDIYAIVYNRMKTLAYFDQDELVSLKKWKRRKLDHKYGLNIDPNKAIIWNDLWQLMKTEGWNDIKAQEQLTKMVYVRGNARDMIDTNNLIEAFHHKLKYTYMREHLRCQLDGKVYLLPDIWTVHSMINDDVEYTVQKKDFNENELNTSSFICTCRDFKIRQLACKHIFAILVQVYIHDDNVQK</sequence>
<dbReference type="PROSITE" id="PS50966">
    <property type="entry name" value="ZF_SWIM"/>
    <property type="match status" value="1"/>
</dbReference>
<dbReference type="EMBL" id="CAMKVN010000538">
    <property type="protein sequence ID" value="CAI2168948.1"/>
    <property type="molecule type" value="Genomic_DNA"/>
</dbReference>
<evidence type="ECO:0000259" key="2">
    <source>
        <dbReference type="PROSITE" id="PS50966"/>
    </source>
</evidence>
<dbReference type="Pfam" id="PF04434">
    <property type="entry name" value="SWIM"/>
    <property type="match status" value="1"/>
</dbReference>
<organism evidence="3 4">
    <name type="scientific">Funneliformis geosporum</name>
    <dbReference type="NCBI Taxonomy" id="1117311"/>
    <lineage>
        <taxon>Eukaryota</taxon>
        <taxon>Fungi</taxon>
        <taxon>Fungi incertae sedis</taxon>
        <taxon>Mucoromycota</taxon>
        <taxon>Glomeromycotina</taxon>
        <taxon>Glomeromycetes</taxon>
        <taxon>Glomerales</taxon>
        <taxon>Glomeraceae</taxon>
        <taxon>Funneliformis</taxon>
    </lineage>
</organism>
<keyword evidence="1" id="KW-0862">Zinc</keyword>
<gene>
    <name evidence="3" type="ORF">FWILDA_LOCUS3836</name>
</gene>
<dbReference type="AlphaFoldDB" id="A0A9W4SHQ6"/>
<evidence type="ECO:0000313" key="3">
    <source>
        <dbReference type="EMBL" id="CAI2168948.1"/>
    </source>
</evidence>
<reference evidence="3" key="1">
    <citation type="submission" date="2022-08" db="EMBL/GenBank/DDBJ databases">
        <authorList>
            <person name="Kallberg Y."/>
            <person name="Tangrot J."/>
            <person name="Rosling A."/>
        </authorList>
    </citation>
    <scope>NUCLEOTIDE SEQUENCE</scope>
    <source>
        <strain evidence="3">Wild A</strain>
    </source>
</reference>